<organism evidence="1 2">
    <name type="scientific">Panagrolaimus sp. JU765</name>
    <dbReference type="NCBI Taxonomy" id="591449"/>
    <lineage>
        <taxon>Eukaryota</taxon>
        <taxon>Metazoa</taxon>
        <taxon>Ecdysozoa</taxon>
        <taxon>Nematoda</taxon>
        <taxon>Chromadorea</taxon>
        <taxon>Rhabditida</taxon>
        <taxon>Tylenchina</taxon>
        <taxon>Panagrolaimomorpha</taxon>
        <taxon>Panagrolaimoidea</taxon>
        <taxon>Panagrolaimidae</taxon>
        <taxon>Panagrolaimus</taxon>
    </lineage>
</organism>
<reference evidence="2" key="1">
    <citation type="submission" date="2022-11" db="UniProtKB">
        <authorList>
            <consortium name="WormBaseParasite"/>
        </authorList>
    </citation>
    <scope>IDENTIFICATION</scope>
</reference>
<dbReference type="Proteomes" id="UP000887576">
    <property type="component" value="Unplaced"/>
</dbReference>
<evidence type="ECO:0000313" key="2">
    <source>
        <dbReference type="WBParaSite" id="JU765_v2.g8763.t1"/>
    </source>
</evidence>
<proteinExistence type="predicted"/>
<evidence type="ECO:0000313" key="1">
    <source>
        <dbReference type="Proteomes" id="UP000887576"/>
    </source>
</evidence>
<dbReference type="WBParaSite" id="JU765_v2.g8763.t1">
    <property type="protein sequence ID" value="JU765_v2.g8763.t1"/>
    <property type="gene ID" value="JU765_v2.g8763"/>
</dbReference>
<accession>A0AC34RPZ3</accession>
<protein>
    <submittedName>
        <fullName evidence="2">DUF4378 domain-containing protein</fullName>
    </submittedName>
</protein>
<sequence>MAENLKKSIPDETNLTKLQSNKNDSLSPVRLCPSLYSEVLRNYMLLDPPKRWPQQSSVEKIIKFGMIGKEAWNSIVSSFQRVNALHLSHDAKFCSREIVRFISGEFMKLLADEIPILEQFVIDREWLELEGRRKCQNYFFEVLSADSNEKELEINGLKEVDDLAKMTLKKLVENGVMIIFGFNEIFKIEIYTEFNDHDYYVKECLDEMIEAVEDAPQNQVALNIVIDFIESRSDLPQEFICKDEDEYCHNFEWESQSNENKIIKLEVSNVDSDYDSPDDYDYDS</sequence>
<name>A0AC34RPZ3_9BILA</name>